<dbReference type="PANTHER" id="PTHR31579:SF91">
    <property type="entry name" value="DUF506 FAMILY PROTEIN"/>
    <property type="match status" value="1"/>
</dbReference>
<evidence type="ECO:0000313" key="1">
    <source>
        <dbReference type="EMBL" id="KAJ8762839.1"/>
    </source>
</evidence>
<sequence>MVSIGDEELAQMVTDYIESEPSSSEVSSKVLSDNPVSALKKIFLEAADFETQVLDKVVMYIRNMGEPNGLTKRVVMRLRTDGYEACLCKTCWVASFPKVFQFSAEYEYIDVMMLDKNSGKPTRLIVDMDFRSQFEVVRPTQTYKEMMNILPPVFVGTEERLDKIITLVCLAAKQSLKEKGLDVPPWRKAKYMHSKWLSKNYKKMSVFPISEKGDDEDVVRGTKACCPSIF</sequence>
<dbReference type="Pfam" id="PF04720">
    <property type="entry name" value="PDDEXK_6"/>
    <property type="match status" value="1"/>
</dbReference>
<evidence type="ECO:0008006" key="3">
    <source>
        <dbReference type="Google" id="ProtNLM"/>
    </source>
</evidence>
<proteinExistence type="predicted"/>
<organism evidence="1 2">
    <name type="scientific">Erythroxylum novogranatense</name>
    <dbReference type="NCBI Taxonomy" id="1862640"/>
    <lineage>
        <taxon>Eukaryota</taxon>
        <taxon>Viridiplantae</taxon>
        <taxon>Streptophyta</taxon>
        <taxon>Embryophyta</taxon>
        <taxon>Tracheophyta</taxon>
        <taxon>Spermatophyta</taxon>
        <taxon>Magnoliopsida</taxon>
        <taxon>eudicotyledons</taxon>
        <taxon>Gunneridae</taxon>
        <taxon>Pentapetalae</taxon>
        <taxon>rosids</taxon>
        <taxon>fabids</taxon>
        <taxon>Malpighiales</taxon>
        <taxon>Erythroxylaceae</taxon>
        <taxon>Erythroxylum</taxon>
    </lineage>
</organism>
<dbReference type="Proteomes" id="UP001159364">
    <property type="component" value="Linkage Group LG06"/>
</dbReference>
<reference evidence="1 2" key="1">
    <citation type="submission" date="2021-09" db="EMBL/GenBank/DDBJ databases">
        <title>Genomic insights and catalytic innovation underlie evolution of tropane alkaloids biosynthesis.</title>
        <authorList>
            <person name="Wang Y.-J."/>
            <person name="Tian T."/>
            <person name="Huang J.-P."/>
            <person name="Huang S.-X."/>
        </authorList>
    </citation>
    <scope>NUCLEOTIDE SEQUENCE [LARGE SCALE GENOMIC DNA]</scope>
    <source>
        <strain evidence="1">KIB-2018</strain>
        <tissue evidence="1">Leaf</tissue>
    </source>
</reference>
<protein>
    <recommendedName>
        <fullName evidence="3">DNA-directed RNA polymerase</fullName>
    </recommendedName>
</protein>
<dbReference type="NCBIfam" id="TIGR01615">
    <property type="entry name" value="A_thal_3542"/>
    <property type="match status" value="1"/>
</dbReference>
<comment type="caution">
    <text evidence="1">The sequence shown here is derived from an EMBL/GenBank/DDBJ whole genome shotgun (WGS) entry which is preliminary data.</text>
</comment>
<dbReference type="EMBL" id="JAIWQS010000006">
    <property type="protein sequence ID" value="KAJ8762839.1"/>
    <property type="molecule type" value="Genomic_DNA"/>
</dbReference>
<name>A0AAV8T9P8_9ROSI</name>
<evidence type="ECO:0000313" key="2">
    <source>
        <dbReference type="Proteomes" id="UP001159364"/>
    </source>
</evidence>
<dbReference type="PANTHER" id="PTHR31579">
    <property type="entry name" value="OS03G0796600 PROTEIN"/>
    <property type="match status" value="1"/>
</dbReference>
<dbReference type="InterPro" id="IPR006502">
    <property type="entry name" value="PDDEXK-like"/>
</dbReference>
<gene>
    <name evidence="1" type="ORF">K2173_022968</name>
</gene>
<keyword evidence="2" id="KW-1185">Reference proteome</keyword>
<accession>A0AAV8T9P8</accession>
<dbReference type="AlphaFoldDB" id="A0AAV8T9P8"/>